<protein>
    <submittedName>
        <fullName evidence="1">Uncharacterized protein</fullName>
    </submittedName>
</protein>
<sequence length="107" mass="12685">MCRCCLCFWPGKSPRNIQLPETQAQKKKVGLKTTIWGIDNSPLDTSIPEPEYSHSTCTLMYQRSRYSSSFNACCRRYWELLKKELIFKWGRATPLRRYDKKYIPNLI</sequence>
<dbReference type="Proteomes" id="UP000037035">
    <property type="component" value="Unassembled WGS sequence"/>
</dbReference>
<accession>A0A0L6U9X7</accession>
<gene>
    <name evidence="1" type="ORF">VP01_848g3</name>
</gene>
<keyword evidence="2" id="KW-1185">Reference proteome</keyword>
<name>A0A0L6U9X7_9BASI</name>
<proteinExistence type="predicted"/>
<comment type="caution">
    <text evidence="1">The sequence shown here is derived from an EMBL/GenBank/DDBJ whole genome shotgun (WGS) entry which is preliminary data.</text>
</comment>
<evidence type="ECO:0000313" key="2">
    <source>
        <dbReference type="Proteomes" id="UP000037035"/>
    </source>
</evidence>
<reference evidence="1 2" key="1">
    <citation type="submission" date="2015-08" db="EMBL/GenBank/DDBJ databases">
        <title>Next Generation Sequencing and Analysis of the Genome of Puccinia sorghi L Schw, the Causal Agent of Maize Common Rust.</title>
        <authorList>
            <person name="Rochi L."/>
            <person name="Burguener G."/>
            <person name="Darino M."/>
            <person name="Turjanski A."/>
            <person name="Kreff E."/>
            <person name="Dieguez M.J."/>
            <person name="Sacco F."/>
        </authorList>
    </citation>
    <scope>NUCLEOTIDE SEQUENCE [LARGE SCALE GENOMIC DNA]</scope>
    <source>
        <strain evidence="1 2">RO10H11247</strain>
    </source>
</reference>
<evidence type="ECO:0000313" key="1">
    <source>
        <dbReference type="EMBL" id="KNZ45112.1"/>
    </source>
</evidence>
<organism evidence="1 2">
    <name type="scientific">Puccinia sorghi</name>
    <dbReference type="NCBI Taxonomy" id="27349"/>
    <lineage>
        <taxon>Eukaryota</taxon>
        <taxon>Fungi</taxon>
        <taxon>Dikarya</taxon>
        <taxon>Basidiomycota</taxon>
        <taxon>Pucciniomycotina</taxon>
        <taxon>Pucciniomycetes</taxon>
        <taxon>Pucciniales</taxon>
        <taxon>Pucciniaceae</taxon>
        <taxon>Puccinia</taxon>
    </lineage>
</organism>
<dbReference type="VEuPathDB" id="FungiDB:VP01_848g3"/>
<dbReference type="EMBL" id="LAVV01014037">
    <property type="protein sequence ID" value="KNZ45112.1"/>
    <property type="molecule type" value="Genomic_DNA"/>
</dbReference>
<dbReference type="AlphaFoldDB" id="A0A0L6U9X7"/>